<feature type="domain" description="Methyltransferase" evidence="1">
    <location>
        <begin position="65"/>
        <end position="146"/>
    </location>
</feature>
<dbReference type="Pfam" id="PF13649">
    <property type="entry name" value="Methyltransf_25"/>
    <property type="match status" value="1"/>
</dbReference>
<dbReference type="GO" id="GO:0008168">
    <property type="term" value="F:methyltransferase activity"/>
    <property type="evidence" value="ECO:0007669"/>
    <property type="project" value="UniProtKB-KW"/>
</dbReference>
<dbReference type="CDD" id="cd02440">
    <property type="entry name" value="AdoMet_MTases"/>
    <property type="match status" value="1"/>
</dbReference>
<dbReference type="AlphaFoldDB" id="A0A3S4KTX6"/>
<sequence>MLIDSIDFAALYKQQLQLAHRSEKAPGHWDARAEKMAANCISPAGGYLQQLLQKINLRGAETLFDMGCGPGTVALALADRLSHVYGVDYSQGMLDVSARRAGEAGAANTTWIKRAWEEPWDDLPVCDIAVASRSTLVADMYQAMSKLNRQARLRVYTTHLVNPTFMSPVIQRVMDREVVELPTYIYALNVLYQMGIHARVEFIRGHNQGLDNSTFERFLDNVAWTHGALTEDERLRLYDWYQRQDADAIASPSRDWALLYWDKAPWGVEG</sequence>
<dbReference type="EMBL" id="LR134201">
    <property type="protein sequence ID" value="VEB97218.1"/>
    <property type="molecule type" value="Genomic_DNA"/>
</dbReference>
<organism evidence="2 3">
    <name type="scientific">Cedecea lapagei</name>
    <dbReference type="NCBI Taxonomy" id="158823"/>
    <lineage>
        <taxon>Bacteria</taxon>
        <taxon>Pseudomonadati</taxon>
        <taxon>Pseudomonadota</taxon>
        <taxon>Gammaproteobacteria</taxon>
        <taxon>Enterobacterales</taxon>
        <taxon>Enterobacteriaceae</taxon>
        <taxon>Cedecea</taxon>
    </lineage>
</organism>
<keyword evidence="2" id="KW-0808">Transferase</keyword>
<dbReference type="GO" id="GO:0032259">
    <property type="term" value="P:methylation"/>
    <property type="evidence" value="ECO:0007669"/>
    <property type="project" value="UniProtKB-KW"/>
</dbReference>
<dbReference type="Proteomes" id="UP000274122">
    <property type="component" value="Chromosome"/>
</dbReference>
<dbReference type="RefSeq" id="WP_126358408.1">
    <property type="nucleotide sequence ID" value="NZ_LR134201.1"/>
</dbReference>
<reference evidence="2 3" key="1">
    <citation type="submission" date="2018-12" db="EMBL/GenBank/DDBJ databases">
        <authorList>
            <consortium name="Pathogen Informatics"/>
        </authorList>
    </citation>
    <scope>NUCLEOTIDE SEQUENCE [LARGE SCALE GENOMIC DNA]</scope>
    <source>
        <strain evidence="2 3">NCTC11466</strain>
    </source>
</reference>
<dbReference type="InterPro" id="IPR041698">
    <property type="entry name" value="Methyltransf_25"/>
</dbReference>
<gene>
    <name evidence="2" type="ORF">NCTC11466_02035</name>
</gene>
<keyword evidence="3" id="KW-1185">Reference proteome</keyword>
<dbReference type="Gene3D" id="3.40.50.150">
    <property type="entry name" value="Vaccinia Virus protein VP39"/>
    <property type="match status" value="1"/>
</dbReference>
<keyword evidence="2" id="KW-0489">Methyltransferase</keyword>
<proteinExistence type="predicted"/>
<dbReference type="SUPFAM" id="SSF53335">
    <property type="entry name" value="S-adenosyl-L-methionine-dependent methyltransferases"/>
    <property type="match status" value="1"/>
</dbReference>
<name>A0A3S4KTX6_9ENTR</name>
<accession>A0A3S4KTX6</accession>
<evidence type="ECO:0000313" key="2">
    <source>
        <dbReference type="EMBL" id="VEB97218.1"/>
    </source>
</evidence>
<dbReference type="KEGG" id="clap:NCTC11466_02035"/>
<evidence type="ECO:0000313" key="3">
    <source>
        <dbReference type="Proteomes" id="UP000274122"/>
    </source>
</evidence>
<dbReference type="OrthoDB" id="9795085at2"/>
<evidence type="ECO:0000259" key="1">
    <source>
        <dbReference type="Pfam" id="PF13649"/>
    </source>
</evidence>
<dbReference type="InterPro" id="IPR029063">
    <property type="entry name" value="SAM-dependent_MTases_sf"/>
</dbReference>
<protein>
    <submittedName>
        <fullName evidence="2">Trans-aconitate methyltransferase</fullName>
    </submittedName>
</protein>